<evidence type="ECO:0000313" key="3">
    <source>
        <dbReference type="EMBL" id="BAN03445.1"/>
    </source>
</evidence>
<dbReference type="Proteomes" id="UP000011863">
    <property type="component" value="Chromosome"/>
</dbReference>
<dbReference type="SUPFAM" id="SSF54637">
    <property type="entry name" value="Thioesterase/thiol ester dehydrase-isomerase"/>
    <property type="match status" value="1"/>
</dbReference>
<dbReference type="OrthoDB" id="5147746at2"/>
<dbReference type="KEGG" id="aym:YM304_31310"/>
<organism evidence="3 4">
    <name type="scientific">Ilumatobacter coccineus (strain NBRC 103263 / KCTC 29153 / YM16-304)</name>
    <dbReference type="NCBI Taxonomy" id="1313172"/>
    <lineage>
        <taxon>Bacteria</taxon>
        <taxon>Bacillati</taxon>
        <taxon>Actinomycetota</taxon>
        <taxon>Acidimicrobiia</taxon>
        <taxon>Acidimicrobiales</taxon>
        <taxon>Ilumatobacteraceae</taxon>
        <taxon>Ilumatobacter</taxon>
    </lineage>
</organism>
<protein>
    <recommendedName>
        <fullName evidence="2">MaoC-like domain-containing protein</fullName>
    </recommendedName>
</protein>
<evidence type="ECO:0000259" key="2">
    <source>
        <dbReference type="Pfam" id="PF01575"/>
    </source>
</evidence>
<feature type="domain" description="MaoC-like" evidence="2">
    <location>
        <begin position="17"/>
        <end position="106"/>
    </location>
</feature>
<evidence type="ECO:0000313" key="4">
    <source>
        <dbReference type="Proteomes" id="UP000011863"/>
    </source>
</evidence>
<comment type="similarity">
    <text evidence="1">Belongs to the enoyl-CoA hydratase/isomerase family.</text>
</comment>
<sequence length="140" mass="15354">MSIEPGTTIPPWEMPDVSPDRMKTMAAILRDPYPVHWDREAVDAIGFGPRVINQGPLNLSYITNMLMAWQGPTCVRRLRVSFGHPVLDHDHVTATGTVTSIETVDGERRAHCDVFLERDGAPVVTGTAVVALAEATPDDH</sequence>
<evidence type="ECO:0000256" key="1">
    <source>
        <dbReference type="ARBA" id="ARBA00005254"/>
    </source>
</evidence>
<reference evidence="3 4" key="1">
    <citation type="journal article" date="2013" name="Int. J. Syst. Evol. Microbiol.">
        <title>Ilumatobacter nonamiense sp. nov. and Ilumatobacter coccineum sp. nov., isolated from seashore sand.</title>
        <authorList>
            <person name="Matsumoto A."/>
            <person name="Kasai H."/>
            <person name="Matsuo Y."/>
            <person name="Shizuri Y."/>
            <person name="Ichikawa N."/>
            <person name="Fujita N."/>
            <person name="Omura S."/>
            <person name="Takahashi Y."/>
        </authorList>
    </citation>
    <scope>NUCLEOTIDE SEQUENCE [LARGE SCALE GENOMIC DNA]</scope>
    <source>
        <strain evidence="4">NBRC 103263 / KCTC 29153 / YM16-304</strain>
    </source>
</reference>
<accession>A0A6C7EEH2</accession>
<dbReference type="EMBL" id="AP012057">
    <property type="protein sequence ID" value="BAN03445.1"/>
    <property type="molecule type" value="Genomic_DNA"/>
</dbReference>
<name>A0A6C7EEH2_ILUCY</name>
<gene>
    <name evidence="3" type="ORF">YM304_31310</name>
</gene>
<dbReference type="InterPro" id="IPR002539">
    <property type="entry name" value="MaoC-like_dom"/>
</dbReference>
<dbReference type="AlphaFoldDB" id="A0A6C7EEH2"/>
<dbReference type="Gene3D" id="3.10.129.10">
    <property type="entry name" value="Hotdog Thioesterase"/>
    <property type="match status" value="1"/>
</dbReference>
<keyword evidence="4" id="KW-1185">Reference proteome</keyword>
<dbReference type="Pfam" id="PF01575">
    <property type="entry name" value="MaoC_dehydratas"/>
    <property type="match status" value="1"/>
</dbReference>
<dbReference type="RefSeq" id="WP_015442692.1">
    <property type="nucleotide sequence ID" value="NC_020520.1"/>
</dbReference>
<dbReference type="InterPro" id="IPR029069">
    <property type="entry name" value="HotDog_dom_sf"/>
</dbReference>
<proteinExistence type="inferred from homology"/>